<evidence type="ECO:0000256" key="4">
    <source>
        <dbReference type="ARBA" id="ARBA00023002"/>
    </source>
</evidence>
<keyword evidence="8" id="KW-1185">Reference proteome</keyword>
<evidence type="ECO:0000313" key="7">
    <source>
        <dbReference type="EMBL" id="OZI72737.1"/>
    </source>
</evidence>
<dbReference type="InterPro" id="IPR003819">
    <property type="entry name" value="TauD/TfdA-like"/>
</dbReference>
<keyword evidence="3" id="KW-0223">Dioxygenase</keyword>
<evidence type="ECO:0000256" key="1">
    <source>
        <dbReference type="ARBA" id="ARBA00005896"/>
    </source>
</evidence>
<keyword evidence="4" id="KW-0560">Oxidoreductase</keyword>
<dbReference type="InterPro" id="IPR042098">
    <property type="entry name" value="TauD-like_sf"/>
</dbReference>
<reference evidence="8" key="1">
    <citation type="submission" date="2017-05" db="EMBL/GenBank/DDBJ databases">
        <title>Complete and WGS of Bordetella genogroups.</title>
        <authorList>
            <person name="Spilker T."/>
            <person name="Lipuma J."/>
        </authorList>
    </citation>
    <scope>NUCLEOTIDE SEQUENCE [LARGE SCALE GENOMIC DNA]</scope>
    <source>
        <strain evidence="8">AU8256</strain>
    </source>
</reference>
<dbReference type="Proteomes" id="UP000215633">
    <property type="component" value="Unassembled WGS sequence"/>
</dbReference>
<evidence type="ECO:0000256" key="2">
    <source>
        <dbReference type="ARBA" id="ARBA00022723"/>
    </source>
</evidence>
<dbReference type="GO" id="GO:0046872">
    <property type="term" value="F:metal ion binding"/>
    <property type="evidence" value="ECO:0007669"/>
    <property type="project" value="UniProtKB-KW"/>
</dbReference>
<dbReference type="SUPFAM" id="SSF51197">
    <property type="entry name" value="Clavaminate synthase-like"/>
    <property type="match status" value="1"/>
</dbReference>
<dbReference type="PANTHER" id="PTHR43779">
    <property type="entry name" value="DIOXYGENASE RV0097-RELATED"/>
    <property type="match status" value="1"/>
</dbReference>
<evidence type="ECO:0000259" key="6">
    <source>
        <dbReference type="Pfam" id="PF02668"/>
    </source>
</evidence>
<organism evidence="7 8">
    <name type="scientific">Bordetella genomosp. 2</name>
    <dbReference type="NCBI Taxonomy" id="1983456"/>
    <lineage>
        <taxon>Bacteria</taxon>
        <taxon>Pseudomonadati</taxon>
        <taxon>Pseudomonadota</taxon>
        <taxon>Betaproteobacteria</taxon>
        <taxon>Burkholderiales</taxon>
        <taxon>Alcaligenaceae</taxon>
        <taxon>Bordetella</taxon>
    </lineage>
</organism>
<accession>A0A261VFZ2</accession>
<dbReference type="AlphaFoldDB" id="A0A261VFZ2"/>
<proteinExistence type="inferred from homology"/>
<keyword evidence="5" id="KW-0408">Iron</keyword>
<evidence type="ECO:0000313" key="8">
    <source>
        <dbReference type="Proteomes" id="UP000215633"/>
    </source>
</evidence>
<dbReference type="GO" id="GO:0016706">
    <property type="term" value="F:2-oxoglutarate-dependent dioxygenase activity"/>
    <property type="evidence" value="ECO:0007669"/>
    <property type="project" value="UniProtKB-ARBA"/>
</dbReference>
<dbReference type="InterPro" id="IPR051178">
    <property type="entry name" value="TfdA_dioxygenase"/>
</dbReference>
<dbReference type="Pfam" id="PF02668">
    <property type="entry name" value="TauD"/>
    <property type="match status" value="1"/>
</dbReference>
<gene>
    <name evidence="7" type="ORF">CAL24_20905</name>
</gene>
<dbReference type="Gene3D" id="3.60.130.10">
    <property type="entry name" value="Clavaminate synthase-like"/>
    <property type="match status" value="1"/>
</dbReference>
<comment type="similarity">
    <text evidence="1">Belongs to the TfdA dioxygenase family.</text>
</comment>
<evidence type="ECO:0000256" key="3">
    <source>
        <dbReference type="ARBA" id="ARBA00022964"/>
    </source>
</evidence>
<dbReference type="PANTHER" id="PTHR43779:SF3">
    <property type="entry name" value="(3R)-3-[(CARBOXYMETHYL)AMINO]FATTY ACID OXYGENASE_DECARBOXYLASE"/>
    <property type="match status" value="1"/>
</dbReference>
<feature type="domain" description="TauD/TfdA-like" evidence="6">
    <location>
        <begin position="55"/>
        <end position="330"/>
    </location>
</feature>
<comment type="caution">
    <text evidence="7">The sequence shown here is derived from an EMBL/GenBank/DDBJ whole genome shotgun (WGS) entry which is preliminary data.</text>
</comment>
<name>A0A261VFZ2_9BORD</name>
<keyword evidence="2" id="KW-0479">Metal-binding</keyword>
<sequence length="339" mass="38895">MATEIVGGRRACRNQSVAFFLIDFSPRRLKHDYVVMQLIGSHRAITRGDIMALSIKQIHPCFVGEVAGVDLRRADEDELAQLRAGMDRYGVLVFHDQPMSNEEQLEFSQRFDGVLHTKTSLSVLEKNRFGSDALTDISNVNDKGELLQDNDRRRVSSLSNRLWHTDASFQDPAGRYSMLSCKVVPPVRADTEYADMYTAYDTLDDETKALIEPLRAFHSIVYSRHVLGFEFSEEERGKLPGAVHPLVRVNPNTGRRSLYLASHASHIVDWPVPEGRALLRDLTEHATRPELVYSHEWRPGDFVIWDNRSTMHRGRRFDDKKYRRELRRTTTLDLELATA</sequence>
<protein>
    <recommendedName>
        <fullName evidence="6">TauD/TfdA-like domain-containing protein</fullName>
    </recommendedName>
</protein>
<dbReference type="EMBL" id="NEVT01000008">
    <property type="protein sequence ID" value="OZI72737.1"/>
    <property type="molecule type" value="Genomic_DNA"/>
</dbReference>
<evidence type="ECO:0000256" key="5">
    <source>
        <dbReference type="ARBA" id="ARBA00023004"/>
    </source>
</evidence>